<evidence type="ECO:0000313" key="7">
    <source>
        <dbReference type="EMBL" id="AGZ45013.1"/>
    </source>
</evidence>
<keyword evidence="4" id="KW-0949">S-adenosyl-L-methionine</keyword>
<dbReference type="InterPro" id="IPR050723">
    <property type="entry name" value="CFA/CMAS"/>
</dbReference>
<dbReference type="InterPro" id="IPR003333">
    <property type="entry name" value="CMAS"/>
</dbReference>
<proteinExistence type="inferred from homology"/>
<dbReference type="GO" id="GO:0032259">
    <property type="term" value="P:methylation"/>
    <property type="evidence" value="ECO:0007669"/>
    <property type="project" value="UniProtKB-KW"/>
</dbReference>
<feature type="active site" evidence="6">
    <location>
        <position position="392"/>
    </location>
</feature>
<dbReference type="CDD" id="cd02440">
    <property type="entry name" value="AdoMet_MTases"/>
    <property type="match status" value="1"/>
</dbReference>
<dbReference type="PATRIC" id="fig|1246995.3.peg.6837"/>
<keyword evidence="8" id="KW-1185">Reference proteome</keyword>
<dbReference type="GO" id="GO:0008168">
    <property type="term" value="F:methyltransferase activity"/>
    <property type="evidence" value="ECO:0007669"/>
    <property type="project" value="UniProtKB-KW"/>
</dbReference>
<dbReference type="SUPFAM" id="SSF53335">
    <property type="entry name" value="S-adenosyl-L-methionine-dependent methyltransferases"/>
    <property type="match status" value="1"/>
</dbReference>
<dbReference type="Pfam" id="PF02353">
    <property type="entry name" value="CMAS"/>
    <property type="match status" value="1"/>
</dbReference>
<evidence type="ECO:0000256" key="2">
    <source>
        <dbReference type="ARBA" id="ARBA00022603"/>
    </source>
</evidence>
<reference evidence="7 8" key="1">
    <citation type="journal article" date="2014" name="J. Biotechnol.">
        <title>Complete genome sequence of the actinobacterium Actinoplanes friuliensis HAG 010964, producer of the lipopeptide antibiotic friulimycin.</title>
        <authorList>
            <person name="Ruckert C."/>
            <person name="Szczepanowski R."/>
            <person name="Albersmeier A."/>
            <person name="Goesmann A."/>
            <person name="Fischer N."/>
            <person name="Steinkamper A."/>
            <person name="Puhler A."/>
            <person name="Biener R."/>
            <person name="Schwartz D."/>
            <person name="Kalinowski J."/>
        </authorList>
    </citation>
    <scope>NUCLEOTIDE SEQUENCE [LARGE SCALE GENOMIC DNA]</scope>
    <source>
        <strain evidence="7 8">DSM 7358</strain>
    </source>
</reference>
<evidence type="ECO:0000256" key="3">
    <source>
        <dbReference type="ARBA" id="ARBA00022679"/>
    </source>
</evidence>
<dbReference type="InterPro" id="IPR029063">
    <property type="entry name" value="SAM-dependent_MTases_sf"/>
</dbReference>
<dbReference type="PANTHER" id="PTHR43667:SF2">
    <property type="entry name" value="FATTY ACID C-METHYL TRANSFERASE"/>
    <property type="match status" value="1"/>
</dbReference>
<dbReference type="STRING" id="1246995.AFR_33775"/>
<dbReference type="KEGG" id="afs:AFR_33775"/>
<evidence type="ECO:0000313" key="8">
    <source>
        <dbReference type="Proteomes" id="UP000017746"/>
    </source>
</evidence>
<comment type="similarity">
    <text evidence="1">Belongs to the CFA/CMAS family.</text>
</comment>
<evidence type="ECO:0000256" key="4">
    <source>
        <dbReference type="ARBA" id="ARBA00022691"/>
    </source>
</evidence>
<keyword evidence="3" id="KW-0808">Transferase</keyword>
<dbReference type="Gene3D" id="3.40.50.150">
    <property type="entry name" value="Vaccinia Virus protein VP39"/>
    <property type="match status" value="1"/>
</dbReference>
<name>U5W739_9ACTN</name>
<dbReference type="RefSeq" id="WP_023561350.1">
    <property type="nucleotide sequence ID" value="NC_022657.1"/>
</dbReference>
<accession>U5W739</accession>
<dbReference type="PIRSF" id="PIRSF003085">
    <property type="entry name" value="CMAS"/>
    <property type="match status" value="1"/>
</dbReference>
<sequence>MTTVLSPVADRIDPGRWPDVAATPRSRTRGVVAAAVFRRIVERLPLRVAYPGGAVTGSTGPTMRIHRPQAFFARLGADGLIGFGESYQAGDWDADDLVGVLTVFAQQMGTLVPPRLQWLRRFHGPRAPRAERNTVEGSRRNIHRHYDLSNDLFALFLDESMSYSSALFDRSQDFTLAQHRKIDRLLDATGVRSGTRVLEIGTGWGELAIRAARRGARVLSVTLSTEQRSLALRRAAEAGVADRVDVRLRDYREIEPVAGGYDAILSVEMIEAVGEAYWPTYAATLERHLAPGGSVGLQTITMADDRLAETRNTYTWIHKYVFPGGLVPSVPAIEAVLGRAGLAVRDRLDFGLDYAETLRRWRATFNARRGDVAALGFDATFLRTWNFYLAYCEAGFAAGYIDVSQLVSGRVK</sequence>
<evidence type="ECO:0000256" key="5">
    <source>
        <dbReference type="ARBA" id="ARBA00023098"/>
    </source>
</evidence>
<organism evidence="7 8">
    <name type="scientific">Actinoplanes friuliensis DSM 7358</name>
    <dbReference type="NCBI Taxonomy" id="1246995"/>
    <lineage>
        <taxon>Bacteria</taxon>
        <taxon>Bacillati</taxon>
        <taxon>Actinomycetota</taxon>
        <taxon>Actinomycetes</taxon>
        <taxon>Micromonosporales</taxon>
        <taxon>Micromonosporaceae</taxon>
        <taxon>Actinoplanes</taxon>
    </lineage>
</organism>
<keyword evidence="2" id="KW-0489">Methyltransferase</keyword>
<keyword evidence="5" id="KW-0443">Lipid metabolism</keyword>
<dbReference type="GO" id="GO:0008610">
    <property type="term" value="P:lipid biosynthetic process"/>
    <property type="evidence" value="ECO:0007669"/>
    <property type="project" value="InterPro"/>
</dbReference>
<evidence type="ECO:0000256" key="6">
    <source>
        <dbReference type="PIRSR" id="PIRSR003085-1"/>
    </source>
</evidence>
<dbReference type="AlphaFoldDB" id="U5W739"/>
<dbReference type="eggNOG" id="COG2230">
    <property type="taxonomic scope" value="Bacteria"/>
</dbReference>
<dbReference type="PANTHER" id="PTHR43667">
    <property type="entry name" value="CYCLOPROPANE-FATTY-ACYL-PHOSPHOLIPID SYNTHASE"/>
    <property type="match status" value="1"/>
</dbReference>
<protein>
    <submittedName>
        <fullName evidence="7">Cyclopropane fatty acid synthase</fullName>
    </submittedName>
</protein>
<evidence type="ECO:0000256" key="1">
    <source>
        <dbReference type="ARBA" id="ARBA00010815"/>
    </source>
</evidence>
<dbReference type="EMBL" id="CP006272">
    <property type="protein sequence ID" value="AGZ45013.1"/>
    <property type="molecule type" value="Genomic_DNA"/>
</dbReference>
<dbReference type="Proteomes" id="UP000017746">
    <property type="component" value="Chromosome"/>
</dbReference>
<gene>
    <name evidence="7" type="ORF">AFR_33775</name>
</gene>
<dbReference type="OrthoDB" id="9782855at2"/>
<dbReference type="HOGENOM" id="CLU_026434_0_2_11"/>